<dbReference type="Proteomes" id="UP000653305">
    <property type="component" value="Unassembled WGS sequence"/>
</dbReference>
<protein>
    <submittedName>
        <fullName evidence="1">Uncharacterized protein</fullName>
    </submittedName>
</protein>
<organism evidence="1 2">
    <name type="scientific">Phtheirospermum japonicum</name>
    <dbReference type="NCBI Taxonomy" id="374723"/>
    <lineage>
        <taxon>Eukaryota</taxon>
        <taxon>Viridiplantae</taxon>
        <taxon>Streptophyta</taxon>
        <taxon>Embryophyta</taxon>
        <taxon>Tracheophyta</taxon>
        <taxon>Spermatophyta</taxon>
        <taxon>Magnoliopsida</taxon>
        <taxon>eudicotyledons</taxon>
        <taxon>Gunneridae</taxon>
        <taxon>Pentapetalae</taxon>
        <taxon>asterids</taxon>
        <taxon>lamiids</taxon>
        <taxon>Lamiales</taxon>
        <taxon>Orobanchaceae</taxon>
        <taxon>Orobanchaceae incertae sedis</taxon>
        <taxon>Phtheirospermum</taxon>
    </lineage>
</organism>
<comment type="caution">
    <text evidence="1">The sequence shown here is derived from an EMBL/GenBank/DDBJ whole genome shotgun (WGS) entry which is preliminary data.</text>
</comment>
<sequence>MLISTAALGKVDRSLEVPEAISTLSKRTQASAVKNGGQFILTSVYKQPPLKLKHSTTVLREPPSKLSTRKRNHHHPLQPFPVDAVARPIIAKVIVAVDPLLPNNGFSYTQVQHGDGRRSCVVVMDEGDVRLEAVNGLNNAVICWFEFRVACLGCGTCRNRYRLAGARSNGVDTTLAIGALCDGTE</sequence>
<dbReference type="EMBL" id="BMAC01000009">
    <property type="protein sequence ID" value="GFP79458.1"/>
    <property type="molecule type" value="Genomic_DNA"/>
</dbReference>
<dbReference type="AlphaFoldDB" id="A0A830B3D2"/>
<keyword evidence="2" id="KW-1185">Reference proteome</keyword>
<evidence type="ECO:0000313" key="1">
    <source>
        <dbReference type="EMBL" id="GFP79458.1"/>
    </source>
</evidence>
<gene>
    <name evidence="1" type="ORF">PHJA_000089300</name>
</gene>
<proteinExistence type="predicted"/>
<reference evidence="1" key="1">
    <citation type="submission" date="2020-07" db="EMBL/GenBank/DDBJ databases">
        <title>Ethylene signaling mediates host invasion by parasitic plants.</title>
        <authorList>
            <person name="Yoshida S."/>
        </authorList>
    </citation>
    <scope>NUCLEOTIDE SEQUENCE</scope>
    <source>
        <strain evidence="1">Okayama</strain>
    </source>
</reference>
<name>A0A830B3D2_9LAMI</name>
<evidence type="ECO:0000313" key="2">
    <source>
        <dbReference type="Proteomes" id="UP000653305"/>
    </source>
</evidence>
<accession>A0A830B3D2</accession>